<dbReference type="InterPro" id="IPR039448">
    <property type="entry name" value="Beta_helix"/>
</dbReference>
<accession>A0ABW2FBS2</accession>
<dbReference type="Gene3D" id="2.160.20.10">
    <property type="entry name" value="Single-stranded right-handed beta-helix, Pectin lyase-like"/>
    <property type="match status" value="1"/>
</dbReference>
<sequence>MSGYWIFNNIIQNNTLGVFLEPNSGTTTSQVRQNLIRDNVSPTGNGLFTRAINVLIDSNLFTGHRENASINITDDSTNVIVTNNDILNDTSITLAGSTNVKIANNRLIDTQGTAIFIGGNTNITEIEGNTLSGSTGNGISVNNIFSPIPNQNIRAKDNSIEGNQSAGLNVAAASYNDTPPNRPLDATNNWWGSPSGPNYNGTGPGTGQTITDPSNVVLYTPFLTANPAPPTPTAPVTPIQRLVSNPSSVYITTDRNSAVLVAISGIGQVATEQPQLYMWWPNLQKFANDNSPFGGTPNPVYIWDNTTSDGQTRGFAISSNPFILDAASQLVINLNAFADNALEAQIDLVDAATNQIISAPPMGALLTDGSMNPNTGVTVETSPPYNWQSIRFYSVVTAPILPGSYKVIVSFQVVNYSNFSGYPNPAGLAFVADIYQAI</sequence>
<evidence type="ECO:0000259" key="1">
    <source>
        <dbReference type="Pfam" id="PF13229"/>
    </source>
</evidence>
<dbReference type="Pfam" id="PF13229">
    <property type="entry name" value="Beta_helix"/>
    <property type="match status" value="1"/>
</dbReference>
<gene>
    <name evidence="2" type="ORF">ACFQMJ_19210</name>
</gene>
<dbReference type="Proteomes" id="UP001596378">
    <property type="component" value="Unassembled WGS sequence"/>
</dbReference>
<reference evidence="3" key="1">
    <citation type="journal article" date="2019" name="Int. J. Syst. Evol. Microbiol.">
        <title>The Global Catalogue of Microorganisms (GCM) 10K type strain sequencing project: providing services to taxonomists for standard genome sequencing and annotation.</title>
        <authorList>
            <consortium name="The Broad Institute Genomics Platform"/>
            <consortium name="The Broad Institute Genome Sequencing Center for Infectious Disease"/>
            <person name="Wu L."/>
            <person name="Ma J."/>
        </authorList>
    </citation>
    <scope>NUCLEOTIDE SEQUENCE [LARGE SCALE GENOMIC DNA]</scope>
    <source>
        <strain evidence="3">KCTC 12907</strain>
    </source>
</reference>
<organism evidence="2 3">
    <name type="scientific">Cohnella cellulosilytica</name>
    <dbReference type="NCBI Taxonomy" id="986710"/>
    <lineage>
        <taxon>Bacteria</taxon>
        <taxon>Bacillati</taxon>
        <taxon>Bacillota</taxon>
        <taxon>Bacilli</taxon>
        <taxon>Bacillales</taxon>
        <taxon>Paenibacillaceae</taxon>
        <taxon>Cohnella</taxon>
    </lineage>
</organism>
<dbReference type="RefSeq" id="WP_378053046.1">
    <property type="nucleotide sequence ID" value="NZ_JBHMDN010000069.1"/>
</dbReference>
<evidence type="ECO:0000313" key="3">
    <source>
        <dbReference type="Proteomes" id="UP001596378"/>
    </source>
</evidence>
<protein>
    <submittedName>
        <fullName evidence="2">Right-handed parallel beta-helix repeat-containing protein</fullName>
    </submittedName>
</protein>
<name>A0ABW2FBS2_9BACL</name>
<proteinExistence type="predicted"/>
<evidence type="ECO:0000313" key="2">
    <source>
        <dbReference type="EMBL" id="MFC7150667.1"/>
    </source>
</evidence>
<dbReference type="SMART" id="SM00710">
    <property type="entry name" value="PbH1"/>
    <property type="match status" value="7"/>
</dbReference>
<keyword evidence="3" id="KW-1185">Reference proteome</keyword>
<dbReference type="EMBL" id="JBHTAI010000011">
    <property type="protein sequence ID" value="MFC7150667.1"/>
    <property type="molecule type" value="Genomic_DNA"/>
</dbReference>
<dbReference type="InterPro" id="IPR006626">
    <property type="entry name" value="PbH1"/>
</dbReference>
<dbReference type="InterPro" id="IPR011050">
    <property type="entry name" value="Pectin_lyase_fold/virulence"/>
</dbReference>
<feature type="domain" description="Right handed beta helix" evidence="1">
    <location>
        <begin position="92"/>
        <end position="176"/>
    </location>
</feature>
<dbReference type="SUPFAM" id="SSF51126">
    <property type="entry name" value="Pectin lyase-like"/>
    <property type="match status" value="1"/>
</dbReference>
<dbReference type="InterPro" id="IPR012334">
    <property type="entry name" value="Pectin_lyas_fold"/>
</dbReference>
<comment type="caution">
    <text evidence="2">The sequence shown here is derived from an EMBL/GenBank/DDBJ whole genome shotgun (WGS) entry which is preliminary data.</text>
</comment>